<reference evidence="1 2" key="1">
    <citation type="submission" date="2012-08" db="EMBL/GenBank/DDBJ databases">
        <title>Draft Genome Sequences of Lactobacillus equicursoris CIP 110162T, isolated from thoroughbred racehorse feces and Lactobacillus sp. CRBIP 24.137 isolated from urine of human.</title>
        <authorList>
            <person name="Cousin S."/>
            <person name="Loux V."/>
            <person name="Ma L."/>
            <person name="Creno S."/>
            <person name="Clermont D."/>
            <person name="Bizet C."/>
            <person name="Bouchier C."/>
        </authorList>
    </citation>
    <scope>NUCLEOTIDE SEQUENCE [LARGE SCALE GENOMIC DNA]</scope>
    <source>
        <strain evidence="1 2">66c</strain>
    </source>
</reference>
<evidence type="ECO:0000313" key="2">
    <source>
        <dbReference type="Proteomes" id="UP000009325"/>
    </source>
</evidence>
<dbReference type="Proteomes" id="UP000009325">
    <property type="component" value="Unassembled WGS sequence"/>
</dbReference>
<sequence length="647" mass="73815">MSLFSELVEVYDLNKDHVGEKQVRVYNQKTGAKKEYFMLPIAHMMMNINYQIDLNQDGTFAGASVVKEKTLVPVTIDSANRTGRSAFQKPLPVDDKIFFLARDCSRWVGDEKYKESNMAYMSQLEKYLDFLKGNSNKVVFAALNAVHSYLQNNDLIADLIRAGIYSEDNVKAKNEEELKEKIATMRKKFVNETVRFNIRNSDNSKRFEDSRFFNAWAQYYLNIVNNSSQEKGIDYITGKQDVVLTDKHPKGVLGIDNNAKLISANDKTNYTYRGRFLNAEEAVTIGYEESQKIHSALKWLLDKQSFVVGKRYFLTWGISNNKQIFDFSTIQENPLAAAALNSLETDKNHSELDTKANLAESFKKNLLLGDPDIGNSLKKEIHILELQSSGKGRFGIVYYQSMGLEAYIDKIAQWYEKMAINKTSKFPSLYSVAKFVYGRVDDTGKQPSDSEKKLLEDGVSKLVYTILGSQMLPWEMLSAAYNRSNRPQSYSAPEKWMRMVNLTAGLFKTYYIGKGEGELNNMLNKEYSDRSYLFGRLLAVADLVEGGVLNENGSGTKRVTNARRYLSAFSQRPMSTWKIIYNNLQPYLRKSRSSKRAGILIDEIFGMMDVSDPKLNAPLDGKFLIGYSQQRNAWFEKKSKQEGESNE</sequence>
<organism evidence="1 2">
    <name type="scientific">Lactobacillus equicursoris 66c</name>
    <dbReference type="NCBI Taxonomy" id="872326"/>
    <lineage>
        <taxon>Bacteria</taxon>
        <taxon>Bacillati</taxon>
        <taxon>Bacillota</taxon>
        <taxon>Bacilli</taxon>
        <taxon>Lactobacillales</taxon>
        <taxon>Lactobacillaceae</taxon>
        <taxon>Lactobacillus</taxon>
    </lineage>
</organism>
<dbReference type="AlphaFoldDB" id="K0NNZ0"/>
<dbReference type="RefSeq" id="WP_009557949.1">
    <property type="nucleotide sequence ID" value="NZ_CALZ01000079.1"/>
</dbReference>
<comment type="caution">
    <text evidence="1">The sequence shown here is derived from an EMBL/GenBank/DDBJ whole genome shotgun (WGS) entry which is preliminary data.</text>
</comment>
<gene>
    <name evidence="1" type="ORF">BN146_04150</name>
</gene>
<proteinExistence type="predicted"/>
<dbReference type="OrthoDB" id="5389988at2"/>
<evidence type="ECO:0000313" key="1">
    <source>
        <dbReference type="EMBL" id="CCK83454.1"/>
    </source>
</evidence>
<dbReference type="EMBL" id="CALZ01000079">
    <property type="protein sequence ID" value="CCK83454.1"/>
    <property type="molecule type" value="Genomic_DNA"/>
</dbReference>
<dbReference type="Pfam" id="PF09709">
    <property type="entry name" value="Cas_Csd1"/>
    <property type="match status" value="1"/>
</dbReference>
<dbReference type="NCBIfam" id="TIGR01863">
    <property type="entry name" value="cas_Csd1"/>
    <property type="match status" value="1"/>
</dbReference>
<protein>
    <recommendedName>
        <fullName evidence="3">CRISPR-associated protein, Csd1 family</fullName>
    </recommendedName>
</protein>
<dbReference type="InterPro" id="IPR010144">
    <property type="entry name" value="CRISPR-assoc_prot_Csd1-typ"/>
</dbReference>
<name>K0NNZ0_9LACO</name>
<accession>K0NNZ0</accession>
<evidence type="ECO:0008006" key="3">
    <source>
        <dbReference type="Google" id="ProtNLM"/>
    </source>
</evidence>